<dbReference type="PANTHER" id="PTHR46928">
    <property type="entry name" value="MESENCHYME-SPECIFIC CELL SURFACE GLYCOPROTEIN"/>
    <property type="match status" value="1"/>
</dbReference>
<feature type="chain" id="PRO_5020851488" evidence="1">
    <location>
        <begin position="25"/>
        <end position="732"/>
    </location>
</feature>
<dbReference type="InterPro" id="IPR015943">
    <property type="entry name" value="WD40/YVTN_repeat-like_dom_sf"/>
</dbReference>
<evidence type="ECO:0000313" key="3">
    <source>
        <dbReference type="EMBL" id="TDH35238.1"/>
    </source>
</evidence>
<organism evidence="3 4">
    <name type="scientific">Pseudohoeflea suaedae</name>
    <dbReference type="NCBI Taxonomy" id="877384"/>
    <lineage>
        <taxon>Bacteria</taxon>
        <taxon>Pseudomonadati</taxon>
        <taxon>Pseudomonadota</taxon>
        <taxon>Alphaproteobacteria</taxon>
        <taxon>Hyphomicrobiales</taxon>
        <taxon>Rhizobiaceae</taxon>
        <taxon>Pseudohoeflea</taxon>
    </lineage>
</organism>
<keyword evidence="1" id="KW-0732">Signal</keyword>
<dbReference type="Gene3D" id="2.130.10.10">
    <property type="entry name" value="YVTN repeat-like/Quinoprotein amine dehydrogenase"/>
    <property type="match status" value="1"/>
</dbReference>
<dbReference type="AlphaFoldDB" id="A0A4V3A710"/>
<dbReference type="InterPro" id="IPR052956">
    <property type="entry name" value="Mesenchyme-surface_protein"/>
</dbReference>
<keyword evidence="4" id="KW-1185">Reference proteome</keyword>
<feature type="signal peptide" evidence="1">
    <location>
        <begin position="1"/>
        <end position="24"/>
    </location>
</feature>
<dbReference type="Pfam" id="PF13449">
    <property type="entry name" value="Phytase-like"/>
    <property type="match status" value="1"/>
</dbReference>
<dbReference type="InterPro" id="IPR027372">
    <property type="entry name" value="Phytase-like_dom"/>
</dbReference>
<dbReference type="EMBL" id="SMSI01000003">
    <property type="protein sequence ID" value="TDH35238.1"/>
    <property type="molecule type" value="Genomic_DNA"/>
</dbReference>
<proteinExistence type="predicted"/>
<gene>
    <name evidence="3" type="ORF">E2A64_14840</name>
</gene>
<dbReference type="OrthoDB" id="9803927at2"/>
<dbReference type="InterPro" id="IPR011044">
    <property type="entry name" value="Quino_amine_DH_bsu"/>
</dbReference>
<dbReference type="PANTHER" id="PTHR46928:SF1">
    <property type="entry name" value="MESENCHYME-SPECIFIC CELL SURFACE GLYCOPROTEIN"/>
    <property type="match status" value="1"/>
</dbReference>
<protein>
    <submittedName>
        <fullName evidence="3">Esterase-like activity of phytase family protein</fullName>
    </submittedName>
</protein>
<evidence type="ECO:0000259" key="2">
    <source>
        <dbReference type="Pfam" id="PF13449"/>
    </source>
</evidence>
<sequence>MNGGVCLAAVTAVLLTATAMSASAEPVFNRSASFPVAQNLPDDVDLSTETSSEIIAASEDGMTLVYSDSPLGAIGFVDIADPKAPKAGGSVRVEGEPTSVTVKGGKAFLAVNTSEDYVNTSGQLLTIDMESHEIEASCDLGGQPDSVAAAPDGSFLTVAIENERNEDLDDGKLPQMPAGDLVILPLSEGAVDCGAIMHVDVTGLAEIAPEDPEPEFVDVNSKGEIALTLQENNHIVIVDGKSGEIISHFSAGTVDLDGIDVEKDGKLDFTGSLKGLKREPDTVKWVDDDRIVVANEGDYEGGSRGFTIFTRDGEVAYESGASFEREIVRLGMFPDKRAGKKGVEPEGLAVAEFDGQNYIFVLSERASVMGVYRDTGGDPELVQMLPSGVAPESAVAIPSRGLVATANEADLVEDGAARSHVMVYQLGDGPADFPQIVSADKDGSPIGWGAMSGLTADPEVPGKLYAINDSFYANQPSIFVIDANQTPAVITDVIRVTKDGAPLAGRDQEGIAADGQGGFWIANEGNPEKELFHAIYHVDATGALVEEVAIPEDLNAQQVRFGFEGITLVGEGGDMTLWMAVQREWKDDEKGFVKLVSYKPATGEWGAVSYPLDASEKGWVGLSEIVTHEGAVYVIERDNQIGDAASIKKLYKVAIDELQPAPIGGELPVVSKELVHDFLPDLASLTNGYVVDKLEGFTFDAAGNAFAITDNDGVDDSSGETLFWKIDMTATN</sequence>
<feature type="domain" description="Phytase-like" evidence="2">
    <location>
        <begin position="447"/>
        <end position="712"/>
    </location>
</feature>
<accession>A0A4V3A710</accession>
<evidence type="ECO:0000313" key="4">
    <source>
        <dbReference type="Proteomes" id="UP000295131"/>
    </source>
</evidence>
<reference evidence="3 4" key="1">
    <citation type="journal article" date="2013" name="Int. J. Syst. Evol. Microbiol.">
        <title>Hoeflea suaedae sp. nov., an endophytic bacterium isolated from the root of the halophyte Suaeda maritima.</title>
        <authorList>
            <person name="Chung E.J."/>
            <person name="Park J.A."/>
            <person name="Pramanik P."/>
            <person name="Bibi F."/>
            <person name="Jeon C.O."/>
            <person name="Chung Y.R."/>
        </authorList>
    </citation>
    <scope>NUCLEOTIDE SEQUENCE [LARGE SCALE GENOMIC DNA]</scope>
    <source>
        <strain evidence="3 4">YC6898</strain>
    </source>
</reference>
<evidence type="ECO:0000256" key="1">
    <source>
        <dbReference type="SAM" id="SignalP"/>
    </source>
</evidence>
<name>A0A4V3A710_9HYPH</name>
<dbReference type="Proteomes" id="UP000295131">
    <property type="component" value="Unassembled WGS sequence"/>
</dbReference>
<dbReference type="SUPFAM" id="SSF50969">
    <property type="entry name" value="YVTN repeat-like/Quinoprotein amine dehydrogenase"/>
    <property type="match status" value="1"/>
</dbReference>
<comment type="caution">
    <text evidence="3">The sequence shown here is derived from an EMBL/GenBank/DDBJ whole genome shotgun (WGS) entry which is preliminary data.</text>
</comment>